<dbReference type="RefSeq" id="WP_037265135.1">
    <property type="nucleotide sequence ID" value="NZ_JALZ01000026.1"/>
</dbReference>
<dbReference type="GO" id="GO:0016491">
    <property type="term" value="F:oxidoreductase activity"/>
    <property type="evidence" value="ECO:0007669"/>
    <property type="project" value="InterPro"/>
</dbReference>
<dbReference type="OrthoDB" id="9812295at2"/>
<dbReference type="EMBL" id="JALZ01000026">
    <property type="protein sequence ID" value="ETX13456.1"/>
    <property type="molecule type" value="Genomic_DNA"/>
</dbReference>
<dbReference type="InterPro" id="IPR005025">
    <property type="entry name" value="FMN_Rdtase-like_dom"/>
</dbReference>
<organism evidence="2 3">
    <name type="scientific">Roseivivax halodurans JCM 10272</name>
    <dbReference type="NCBI Taxonomy" id="1449350"/>
    <lineage>
        <taxon>Bacteria</taxon>
        <taxon>Pseudomonadati</taxon>
        <taxon>Pseudomonadota</taxon>
        <taxon>Alphaproteobacteria</taxon>
        <taxon>Rhodobacterales</taxon>
        <taxon>Roseobacteraceae</taxon>
        <taxon>Roseivivax</taxon>
    </lineage>
</organism>
<dbReference type="PATRIC" id="fig|1449350.3.peg.3416"/>
<dbReference type="InterPro" id="IPR050712">
    <property type="entry name" value="NAD(P)H-dep_reductase"/>
</dbReference>
<evidence type="ECO:0000313" key="2">
    <source>
        <dbReference type="EMBL" id="ETX13456.1"/>
    </source>
</evidence>
<dbReference type="GO" id="GO:0005829">
    <property type="term" value="C:cytosol"/>
    <property type="evidence" value="ECO:0007669"/>
    <property type="project" value="TreeGrafter"/>
</dbReference>
<comment type="caution">
    <text evidence="2">The sequence shown here is derived from an EMBL/GenBank/DDBJ whole genome shotgun (WGS) entry which is preliminary data.</text>
</comment>
<dbReference type="Gene3D" id="3.40.50.360">
    <property type="match status" value="1"/>
</dbReference>
<evidence type="ECO:0000313" key="3">
    <source>
        <dbReference type="Proteomes" id="UP000022447"/>
    </source>
</evidence>
<dbReference type="Pfam" id="PF03358">
    <property type="entry name" value="FMN_red"/>
    <property type="match status" value="1"/>
</dbReference>
<proteinExistence type="predicted"/>
<reference evidence="2 3" key="1">
    <citation type="submission" date="2014-01" db="EMBL/GenBank/DDBJ databases">
        <title>Roseivivax halodurans JCM 10272 Genome Sequencing.</title>
        <authorList>
            <person name="Lai Q."/>
            <person name="Li G."/>
            <person name="Shao Z."/>
        </authorList>
    </citation>
    <scope>NUCLEOTIDE SEQUENCE [LARGE SCALE GENOMIC DNA]</scope>
    <source>
        <strain evidence="2 3">JCM 10272</strain>
    </source>
</reference>
<feature type="domain" description="NADPH-dependent FMN reductase-like" evidence="1">
    <location>
        <begin position="4"/>
        <end position="146"/>
    </location>
</feature>
<keyword evidence="3" id="KW-1185">Reference proteome</keyword>
<dbReference type="AlphaFoldDB" id="X7EE43"/>
<protein>
    <submittedName>
        <fullName evidence="2">Chromate reductase</fullName>
    </submittedName>
</protein>
<dbReference type="SUPFAM" id="SSF52218">
    <property type="entry name" value="Flavoproteins"/>
    <property type="match status" value="1"/>
</dbReference>
<evidence type="ECO:0000259" key="1">
    <source>
        <dbReference type="Pfam" id="PF03358"/>
    </source>
</evidence>
<dbReference type="GO" id="GO:0010181">
    <property type="term" value="F:FMN binding"/>
    <property type="evidence" value="ECO:0007669"/>
    <property type="project" value="TreeGrafter"/>
</dbReference>
<dbReference type="Proteomes" id="UP000022447">
    <property type="component" value="Unassembled WGS sequence"/>
</dbReference>
<dbReference type="PANTHER" id="PTHR30543">
    <property type="entry name" value="CHROMATE REDUCTASE"/>
    <property type="match status" value="1"/>
</dbReference>
<accession>X7EE43</accession>
<dbReference type="STRING" id="1449350.OCH239_10435"/>
<gene>
    <name evidence="2" type="ORF">OCH239_10435</name>
</gene>
<dbReference type="eggNOG" id="COG0431">
    <property type="taxonomic scope" value="Bacteria"/>
</dbReference>
<dbReference type="InterPro" id="IPR029039">
    <property type="entry name" value="Flavoprotein-like_sf"/>
</dbReference>
<dbReference type="PANTHER" id="PTHR30543:SF21">
    <property type="entry name" value="NAD(P)H-DEPENDENT FMN REDUCTASE LOT6"/>
    <property type="match status" value="1"/>
</dbReference>
<sequence length="189" mass="19950">MTELLFIPGSLRAASASRATARALIARLPAAVSARTADPGLLPHYNADLTNDAHVAAFVAQVGQADGIVFVTPEYNYSIPGLLKNAIDWASRPAYASVFKDKPCLVVTVSGGPLGGVRAQSHLKYVLNGMLARVHPSKEILVPQANAKIENGTLVDEAILDFAGEILDDFASNLAIDATSHVTERPPIP</sequence>
<name>X7EE43_9RHOB</name>